<accession>A0A1G1XCA0</accession>
<feature type="transmembrane region" description="Helical" evidence="1">
    <location>
        <begin position="402"/>
        <end position="423"/>
    </location>
</feature>
<feature type="signal peptide" evidence="2">
    <location>
        <begin position="1"/>
        <end position="27"/>
    </location>
</feature>
<dbReference type="SUPFAM" id="SSF49464">
    <property type="entry name" value="Carboxypeptidase regulatory domain-like"/>
    <property type="match status" value="2"/>
</dbReference>
<keyword evidence="1" id="KW-1133">Transmembrane helix</keyword>
<keyword evidence="2" id="KW-0732">Signal</keyword>
<dbReference type="AlphaFoldDB" id="A0A1G1XCA0"/>
<feature type="transmembrane region" description="Helical" evidence="1">
    <location>
        <begin position="230"/>
        <end position="252"/>
    </location>
</feature>
<evidence type="ECO:0000313" key="3">
    <source>
        <dbReference type="EMBL" id="OGY37210.1"/>
    </source>
</evidence>
<feature type="chain" id="PRO_5009581358" description="Carboxypeptidase regulatory-like domain-containing protein" evidence="2">
    <location>
        <begin position="28"/>
        <end position="534"/>
    </location>
</feature>
<proteinExistence type="predicted"/>
<dbReference type="EMBL" id="MHHS01000016">
    <property type="protein sequence ID" value="OGY37210.1"/>
    <property type="molecule type" value="Genomic_DNA"/>
</dbReference>
<dbReference type="Proteomes" id="UP000177941">
    <property type="component" value="Unassembled WGS sequence"/>
</dbReference>
<sequence length="534" mass="58016">MKRLYIGIVVLGMVFALSLLITPSAFANQIPIAVAQISADGSAFSSEITVTQGRSYSITLSAAHSQDPDGWTAPGTGISQGGQCRWYTKLDNPESGGGGGLQLGQLVAFDTIINNPFDPEACTVAAGFHTFNDAPGMYTYNVLQITDAGGASSRIANIIVTVAAAQASNSAPIAPALIMASPLCDPFGYNSDCPTPIIYPTETGLPVLPPQTSINALAVIPQKLKEHKTIIAFALAAGTAALNAPLIVSNIISSLAQFTQFIGSFLSVRKRKDRWGIIVDSDFGRPIAQAAVQIFDAAFNRLKETQITGADGQFAFLLPFGRYYIIVSRPGFVFPARKKPPTTLRRGERLYLGEAFEIKDQDAEKIPHLIIPMDREEGAPANSSLFRLYWDKFIELIDKIGLVFLFAGVAINTYLFIVAPGILNTIFEILYLILLLFKLYILLFHQKGIGMVVDKATHKIVRLAVVRLYDAATNRIVQTRVTNQNGRFFILAPRGEYTASIAKPGYKTLIIDKLQIKSNTSKVVALNIELEPEK</sequence>
<comment type="caution">
    <text evidence="3">The sequence shown here is derived from an EMBL/GenBank/DDBJ whole genome shotgun (WGS) entry which is preliminary data.</text>
</comment>
<dbReference type="Pfam" id="PF13620">
    <property type="entry name" value="CarboxypepD_reg"/>
    <property type="match status" value="2"/>
</dbReference>
<evidence type="ECO:0008006" key="5">
    <source>
        <dbReference type="Google" id="ProtNLM"/>
    </source>
</evidence>
<organism evidence="3 4">
    <name type="scientific">Candidatus Andersenbacteria bacterium RIFCSPHIGHO2_12_FULL_45_11b</name>
    <dbReference type="NCBI Taxonomy" id="1797282"/>
    <lineage>
        <taxon>Bacteria</taxon>
        <taxon>Candidatus Anderseniibacteriota</taxon>
    </lineage>
</organism>
<dbReference type="Gene3D" id="2.60.40.1120">
    <property type="entry name" value="Carboxypeptidase-like, regulatory domain"/>
    <property type="match status" value="2"/>
</dbReference>
<feature type="transmembrane region" description="Helical" evidence="1">
    <location>
        <begin position="429"/>
        <end position="445"/>
    </location>
</feature>
<evidence type="ECO:0000256" key="1">
    <source>
        <dbReference type="SAM" id="Phobius"/>
    </source>
</evidence>
<gene>
    <name evidence="3" type="ORF">A3E36_01260</name>
</gene>
<keyword evidence="1" id="KW-0812">Transmembrane</keyword>
<evidence type="ECO:0000313" key="4">
    <source>
        <dbReference type="Proteomes" id="UP000177941"/>
    </source>
</evidence>
<dbReference type="InterPro" id="IPR008969">
    <property type="entry name" value="CarboxyPept-like_regulatory"/>
</dbReference>
<reference evidence="3 4" key="1">
    <citation type="journal article" date="2016" name="Nat. Commun.">
        <title>Thousands of microbial genomes shed light on interconnected biogeochemical processes in an aquifer system.</title>
        <authorList>
            <person name="Anantharaman K."/>
            <person name="Brown C.T."/>
            <person name="Hug L.A."/>
            <person name="Sharon I."/>
            <person name="Castelle C.J."/>
            <person name="Probst A.J."/>
            <person name="Thomas B.C."/>
            <person name="Singh A."/>
            <person name="Wilkins M.J."/>
            <person name="Karaoz U."/>
            <person name="Brodie E.L."/>
            <person name="Williams K.H."/>
            <person name="Hubbard S.S."/>
            <person name="Banfield J.F."/>
        </authorList>
    </citation>
    <scope>NUCLEOTIDE SEQUENCE [LARGE SCALE GENOMIC DNA]</scope>
</reference>
<name>A0A1G1XCA0_9BACT</name>
<evidence type="ECO:0000256" key="2">
    <source>
        <dbReference type="SAM" id="SignalP"/>
    </source>
</evidence>
<keyword evidence="1" id="KW-0472">Membrane</keyword>
<protein>
    <recommendedName>
        <fullName evidence="5">Carboxypeptidase regulatory-like domain-containing protein</fullName>
    </recommendedName>
</protein>